<evidence type="ECO:0008006" key="4">
    <source>
        <dbReference type="Google" id="ProtNLM"/>
    </source>
</evidence>
<dbReference type="Pfam" id="PF07642">
    <property type="entry name" value="BBP2"/>
    <property type="match status" value="1"/>
</dbReference>
<reference evidence="2 3" key="1">
    <citation type="submission" date="2019-02" db="EMBL/GenBank/DDBJ databases">
        <title>Deep-cultivation of Planctomycetes and their phenomic and genomic characterization uncovers novel biology.</title>
        <authorList>
            <person name="Wiegand S."/>
            <person name="Jogler M."/>
            <person name="Boedeker C."/>
            <person name="Pinto D."/>
            <person name="Vollmers J."/>
            <person name="Rivas-Marin E."/>
            <person name="Kohn T."/>
            <person name="Peeters S.H."/>
            <person name="Heuer A."/>
            <person name="Rast P."/>
            <person name="Oberbeckmann S."/>
            <person name="Bunk B."/>
            <person name="Jeske O."/>
            <person name="Meyerdierks A."/>
            <person name="Storesund J.E."/>
            <person name="Kallscheuer N."/>
            <person name="Luecker S."/>
            <person name="Lage O.M."/>
            <person name="Pohl T."/>
            <person name="Merkel B.J."/>
            <person name="Hornburger P."/>
            <person name="Mueller R.-W."/>
            <person name="Bruemmer F."/>
            <person name="Labrenz M."/>
            <person name="Spormann A.M."/>
            <person name="Op den Camp H."/>
            <person name="Overmann J."/>
            <person name="Amann R."/>
            <person name="Jetten M.S.M."/>
            <person name="Mascher T."/>
            <person name="Medema M.H."/>
            <person name="Devos D.P."/>
            <person name="Kaster A.-K."/>
            <person name="Ovreas L."/>
            <person name="Rohde M."/>
            <person name="Galperin M.Y."/>
            <person name="Jogler C."/>
        </authorList>
    </citation>
    <scope>NUCLEOTIDE SEQUENCE [LARGE SCALE GENOMIC DNA]</scope>
    <source>
        <strain evidence="2 3">EC9</strain>
    </source>
</reference>
<gene>
    <name evidence="2" type="ORF">EC9_01130</name>
</gene>
<dbReference type="SUPFAM" id="SSF56935">
    <property type="entry name" value="Porins"/>
    <property type="match status" value="1"/>
</dbReference>
<feature type="signal peptide" evidence="1">
    <location>
        <begin position="1"/>
        <end position="23"/>
    </location>
</feature>
<dbReference type="RefSeq" id="WP_145341449.1">
    <property type="nucleotide sequence ID" value="NZ_CP036261.1"/>
</dbReference>
<organism evidence="2 3">
    <name type="scientific">Rosistilla ulvae</name>
    <dbReference type="NCBI Taxonomy" id="1930277"/>
    <lineage>
        <taxon>Bacteria</taxon>
        <taxon>Pseudomonadati</taxon>
        <taxon>Planctomycetota</taxon>
        <taxon>Planctomycetia</taxon>
        <taxon>Pirellulales</taxon>
        <taxon>Pirellulaceae</taxon>
        <taxon>Rosistilla</taxon>
    </lineage>
</organism>
<evidence type="ECO:0000313" key="2">
    <source>
        <dbReference type="EMBL" id="QDS85955.1"/>
    </source>
</evidence>
<dbReference type="KEGG" id="ruv:EC9_01130"/>
<sequence length="458" mass="49654" precursor="true">MKISKLALLAAFACGIHAGSATAQQINTNYFGDVAQVGCFDSEPDCGLDASCCEPACGCEGDCEVGCDSFGCDSCGGASGGGIFFQDGSLPSLACAGCGTCDLGDPWQLCGNHWGWDKGGWLQLGYTTAGRNGMNFNDHPDRVNLQQAWFYMEKVADGSDGLDWGGRVDYVYGVDAQNTQAFGNQGSHWDNGWDNGIYGHALPQAYGEAAYGDLSVKVGHFYTIIGYEVVSAPDNFFYSHAFTMNNSEPFTHTGALATYNLSDSTTIYGGYTAGWDSGFEDNGDNFIGGISQQIDDTTNITFAYVAGRFGTVSQPGYGGEKGNMFSVVTQKQLTNKLSYINQIDYLKTSIQGATSSLNERDTFDINNYLIYQVNDCWALGARFEWWNVEGNQFGLAPGDNHDVYDLTLGVNYRGNANWIVRPEVRWTWDKDSDRAVFAVNENGAASQTTFGIDGIYTF</sequence>
<proteinExistence type="predicted"/>
<dbReference type="OrthoDB" id="9775763at2"/>
<accession>A0A517LTK3</accession>
<evidence type="ECO:0000256" key="1">
    <source>
        <dbReference type="SAM" id="SignalP"/>
    </source>
</evidence>
<protein>
    <recommendedName>
        <fullName evidence="4">Porin</fullName>
    </recommendedName>
</protein>
<feature type="chain" id="PRO_5022026264" description="Porin" evidence="1">
    <location>
        <begin position="24"/>
        <end position="458"/>
    </location>
</feature>
<keyword evidence="1" id="KW-0732">Signal</keyword>
<dbReference type="InterPro" id="IPR011486">
    <property type="entry name" value="BBP2"/>
</dbReference>
<evidence type="ECO:0000313" key="3">
    <source>
        <dbReference type="Proteomes" id="UP000319557"/>
    </source>
</evidence>
<name>A0A517LTK3_9BACT</name>
<dbReference type="AlphaFoldDB" id="A0A517LTK3"/>
<keyword evidence="3" id="KW-1185">Reference proteome</keyword>
<dbReference type="EMBL" id="CP036261">
    <property type="protein sequence ID" value="QDS85955.1"/>
    <property type="molecule type" value="Genomic_DNA"/>
</dbReference>
<dbReference type="Proteomes" id="UP000319557">
    <property type="component" value="Chromosome"/>
</dbReference>